<keyword evidence="4 8" id="KW-0479">Metal-binding</keyword>
<feature type="transmembrane region" description="Helical" evidence="10">
    <location>
        <begin position="6"/>
        <end position="29"/>
    </location>
</feature>
<dbReference type="AlphaFoldDB" id="A0A438MXG4"/>
<dbReference type="Gene3D" id="1.10.630.10">
    <property type="entry name" value="Cytochrome P450"/>
    <property type="match status" value="1"/>
</dbReference>
<dbReference type="GO" id="GO:0005506">
    <property type="term" value="F:iron ion binding"/>
    <property type="evidence" value="ECO:0007669"/>
    <property type="project" value="InterPro"/>
</dbReference>
<evidence type="ECO:0000256" key="9">
    <source>
        <dbReference type="RuleBase" id="RU000461"/>
    </source>
</evidence>
<dbReference type="InterPro" id="IPR001128">
    <property type="entry name" value="Cyt_P450"/>
</dbReference>
<protein>
    <recommendedName>
        <fullName evidence="13">Trichodiene oxygenase</fullName>
    </recommendedName>
</protein>
<keyword evidence="10" id="KW-0812">Transmembrane</keyword>
<evidence type="ECO:0000256" key="2">
    <source>
        <dbReference type="ARBA" id="ARBA00010617"/>
    </source>
</evidence>
<accession>A0A438MXG4</accession>
<feature type="binding site" description="axial binding residue" evidence="8">
    <location>
        <position position="451"/>
    </location>
    <ligand>
        <name>heme</name>
        <dbReference type="ChEBI" id="CHEBI:30413"/>
    </ligand>
    <ligandPart>
        <name>Fe</name>
        <dbReference type="ChEBI" id="CHEBI:18248"/>
    </ligandPart>
</feature>
<name>A0A438MXG4_EXOME</name>
<dbReference type="PRINTS" id="PR00463">
    <property type="entry name" value="EP450I"/>
</dbReference>
<keyword evidence="10" id="KW-0472">Membrane</keyword>
<dbReference type="VEuPathDB" id="FungiDB:PV10_06776"/>
<keyword evidence="10" id="KW-1133">Transmembrane helix</keyword>
<organism evidence="11 12">
    <name type="scientific">Exophiala mesophila</name>
    <name type="common">Black yeast-like fungus</name>
    <dbReference type="NCBI Taxonomy" id="212818"/>
    <lineage>
        <taxon>Eukaryota</taxon>
        <taxon>Fungi</taxon>
        <taxon>Dikarya</taxon>
        <taxon>Ascomycota</taxon>
        <taxon>Pezizomycotina</taxon>
        <taxon>Eurotiomycetes</taxon>
        <taxon>Chaetothyriomycetidae</taxon>
        <taxon>Chaetothyriales</taxon>
        <taxon>Herpotrichiellaceae</taxon>
        <taxon>Exophiala</taxon>
    </lineage>
</organism>
<keyword evidence="5 9" id="KW-0560">Oxidoreductase</keyword>
<proteinExistence type="inferred from homology"/>
<evidence type="ECO:0000256" key="10">
    <source>
        <dbReference type="SAM" id="Phobius"/>
    </source>
</evidence>
<dbReference type="InterPro" id="IPR036396">
    <property type="entry name" value="Cyt_P450_sf"/>
</dbReference>
<comment type="caution">
    <text evidence="11">The sequence shown here is derived from an EMBL/GenBank/DDBJ whole genome shotgun (WGS) entry which is preliminary data.</text>
</comment>
<evidence type="ECO:0000256" key="8">
    <source>
        <dbReference type="PIRSR" id="PIRSR602401-1"/>
    </source>
</evidence>
<evidence type="ECO:0000256" key="3">
    <source>
        <dbReference type="ARBA" id="ARBA00022617"/>
    </source>
</evidence>
<keyword evidence="7 9" id="KW-0503">Monooxygenase</keyword>
<gene>
    <name evidence="11" type="ORF">B0A52_07425</name>
</gene>
<dbReference type="CDD" id="cd11062">
    <property type="entry name" value="CYP58-like"/>
    <property type="match status" value="1"/>
</dbReference>
<comment type="cofactor">
    <cofactor evidence="1 8">
        <name>heme</name>
        <dbReference type="ChEBI" id="CHEBI:30413"/>
    </cofactor>
</comment>
<evidence type="ECO:0000256" key="7">
    <source>
        <dbReference type="ARBA" id="ARBA00023033"/>
    </source>
</evidence>
<dbReference type="InterPro" id="IPR002401">
    <property type="entry name" value="Cyt_P450_E_grp-I"/>
</dbReference>
<dbReference type="PANTHER" id="PTHR24305:SF157">
    <property type="entry name" value="N-ACETYLTRYPTOPHAN 6-HYDROXYLASE IVOC-RELATED"/>
    <property type="match status" value="1"/>
</dbReference>
<dbReference type="SUPFAM" id="SSF48264">
    <property type="entry name" value="Cytochrome P450"/>
    <property type="match status" value="1"/>
</dbReference>
<keyword evidence="3 8" id="KW-0349">Heme</keyword>
<evidence type="ECO:0000313" key="11">
    <source>
        <dbReference type="EMBL" id="RVX68425.1"/>
    </source>
</evidence>
<dbReference type="OrthoDB" id="3945418at2759"/>
<comment type="similarity">
    <text evidence="2 9">Belongs to the cytochrome P450 family.</text>
</comment>
<reference evidence="11 12" key="1">
    <citation type="submission" date="2017-03" db="EMBL/GenBank/DDBJ databases">
        <title>Genomes of endolithic fungi from Antarctica.</title>
        <authorList>
            <person name="Coleine C."/>
            <person name="Masonjones S."/>
            <person name="Stajich J.E."/>
        </authorList>
    </citation>
    <scope>NUCLEOTIDE SEQUENCE [LARGE SCALE GENOMIC DNA]</scope>
    <source>
        <strain evidence="11 12">CCFEE 6314</strain>
    </source>
</reference>
<evidence type="ECO:0000256" key="1">
    <source>
        <dbReference type="ARBA" id="ARBA00001971"/>
    </source>
</evidence>
<dbReference type="EMBL" id="NAJM01000038">
    <property type="protein sequence ID" value="RVX68425.1"/>
    <property type="molecule type" value="Genomic_DNA"/>
</dbReference>
<dbReference type="PANTHER" id="PTHR24305">
    <property type="entry name" value="CYTOCHROME P450"/>
    <property type="match status" value="1"/>
</dbReference>
<dbReference type="InterPro" id="IPR050121">
    <property type="entry name" value="Cytochrome_P450_monoxygenase"/>
</dbReference>
<sequence length="510" mass="57356">MAVPVNLVLLLASFGLTTLISVAIFRLCVHPLAKIPGPKWAALSRFYDFYYDCILGGKYAFKIQEMHKQYGKFISRSPIVRIGPNEVHIQDPDFFDEFYTISNKLDKDAWYYAFVASQDAAFGTADYDLHRARRKAMSRFFSSSAIARLETSSREKVLKLCGRLEGFRDDGKPVNLSNAFRCLAADSVTAYCMPRGFNLLDSVDFADDYNQQARSISYIAAWHRHIPIIIPLFMKLPRSFIEATSTEGGLMSFDFQTDLARQAESVVKAEKRSDKSVLDGIVNSDAIPESDKTVDRITQEARTLVGAGSETTGAALEFITFHVLSNPEIYHKLKKELAGVVAKAKSDDALTKYENVQRLPYLTAVIHEGLRIGNVVSGRMARSNPRTAYSYRGYVLPPKTVISMVTRGNHNDPSIYPDPFTFKPERWLVKGEELKRLEKYFVPFGRGGRSCIGKELALMNLYLMTASFFHKFDAELYSTSFKDISMEHDLFSPFPAVGSSGLRVKLKAKS</sequence>
<dbReference type="Pfam" id="PF00067">
    <property type="entry name" value="p450"/>
    <property type="match status" value="1"/>
</dbReference>
<dbReference type="PROSITE" id="PS00086">
    <property type="entry name" value="CYTOCHROME_P450"/>
    <property type="match status" value="1"/>
</dbReference>
<dbReference type="GO" id="GO:0016705">
    <property type="term" value="F:oxidoreductase activity, acting on paired donors, with incorporation or reduction of molecular oxygen"/>
    <property type="evidence" value="ECO:0007669"/>
    <property type="project" value="InterPro"/>
</dbReference>
<dbReference type="Proteomes" id="UP000288859">
    <property type="component" value="Unassembled WGS sequence"/>
</dbReference>
<evidence type="ECO:0000256" key="5">
    <source>
        <dbReference type="ARBA" id="ARBA00023002"/>
    </source>
</evidence>
<dbReference type="GO" id="GO:0004497">
    <property type="term" value="F:monooxygenase activity"/>
    <property type="evidence" value="ECO:0007669"/>
    <property type="project" value="UniProtKB-KW"/>
</dbReference>
<evidence type="ECO:0008006" key="13">
    <source>
        <dbReference type="Google" id="ProtNLM"/>
    </source>
</evidence>
<dbReference type="PRINTS" id="PR00385">
    <property type="entry name" value="P450"/>
</dbReference>
<evidence type="ECO:0000313" key="12">
    <source>
        <dbReference type="Proteomes" id="UP000288859"/>
    </source>
</evidence>
<keyword evidence="6 8" id="KW-0408">Iron</keyword>
<evidence type="ECO:0000256" key="6">
    <source>
        <dbReference type="ARBA" id="ARBA00023004"/>
    </source>
</evidence>
<evidence type="ECO:0000256" key="4">
    <source>
        <dbReference type="ARBA" id="ARBA00022723"/>
    </source>
</evidence>
<dbReference type="InterPro" id="IPR017972">
    <property type="entry name" value="Cyt_P450_CS"/>
</dbReference>
<dbReference type="GO" id="GO:0020037">
    <property type="term" value="F:heme binding"/>
    <property type="evidence" value="ECO:0007669"/>
    <property type="project" value="InterPro"/>
</dbReference>